<dbReference type="Proteomes" id="UP000538666">
    <property type="component" value="Unassembled WGS sequence"/>
</dbReference>
<dbReference type="CDD" id="cd01392">
    <property type="entry name" value="HTH_LacI"/>
    <property type="match status" value="1"/>
</dbReference>
<dbReference type="InterPro" id="IPR025997">
    <property type="entry name" value="SBP_2_dom"/>
</dbReference>
<dbReference type="PANTHER" id="PTHR30146">
    <property type="entry name" value="LACI-RELATED TRANSCRIPTIONAL REPRESSOR"/>
    <property type="match status" value="1"/>
</dbReference>
<dbReference type="Gene3D" id="1.10.260.40">
    <property type="entry name" value="lambda repressor-like DNA-binding domains"/>
    <property type="match status" value="1"/>
</dbReference>
<dbReference type="SUPFAM" id="SSF47413">
    <property type="entry name" value="lambda repressor-like DNA-binding domains"/>
    <property type="match status" value="1"/>
</dbReference>
<keyword evidence="6" id="KW-1185">Reference proteome</keyword>
<dbReference type="InterPro" id="IPR000843">
    <property type="entry name" value="HTH_LacI"/>
</dbReference>
<dbReference type="GO" id="GO:0003700">
    <property type="term" value="F:DNA-binding transcription factor activity"/>
    <property type="evidence" value="ECO:0007669"/>
    <property type="project" value="TreeGrafter"/>
</dbReference>
<dbReference type="Gene3D" id="3.40.50.2300">
    <property type="match status" value="2"/>
</dbReference>
<dbReference type="GO" id="GO:0000976">
    <property type="term" value="F:transcription cis-regulatory region binding"/>
    <property type="evidence" value="ECO:0007669"/>
    <property type="project" value="TreeGrafter"/>
</dbReference>
<name>A0A841JUV9_9BACT</name>
<sequence length="377" mass="41067">MAQSVENRRNMEFVAAKPMNSTPKTAGIKEIAKALGISIGTVDRALHDRKGISLKTKAKVQQMADKLGYRPNLAAQALKLNRRIEIAVVLPKQISHFFDPLREGIQSAASSSVGLNVKLTFHEYPRLGYGDAEALEARLKENNDGIVFTPGNPRKLDSIIHRLTERGTAMFCVASDAPSSARIGLVSTHAYSSGALAAELLALKLNRKAHVATITGELATLDHAEKLRGFAATLATLAPHLSLLPAIESHERPKEAYRQTLALLQGENKPQGLYISTANSVPVLKALSEQGLLGKIQVVTTDLFQELVPLIESGQILATLYQRPFTQGKVAFESLITYLVEEKKTLPMTRLAPHIIFRSNLSLFSDRVHGLAGSEPF</sequence>
<gene>
    <name evidence="5" type="ORF">HNQ77_002209</name>
</gene>
<dbReference type="AlphaFoldDB" id="A0A841JUV9"/>
<evidence type="ECO:0000256" key="2">
    <source>
        <dbReference type="ARBA" id="ARBA00023125"/>
    </source>
</evidence>
<keyword evidence="3" id="KW-0804">Transcription</keyword>
<dbReference type="EMBL" id="JACHEK010000004">
    <property type="protein sequence ID" value="MBB6144257.1"/>
    <property type="molecule type" value="Genomic_DNA"/>
</dbReference>
<evidence type="ECO:0000313" key="5">
    <source>
        <dbReference type="EMBL" id="MBB6144257.1"/>
    </source>
</evidence>
<accession>A0A841JUV9</accession>
<evidence type="ECO:0000313" key="6">
    <source>
        <dbReference type="Proteomes" id="UP000538666"/>
    </source>
</evidence>
<proteinExistence type="predicted"/>
<evidence type="ECO:0000259" key="4">
    <source>
        <dbReference type="PROSITE" id="PS50932"/>
    </source>
</evidence>
<dbReference type="RefSeq" id="WP_231581218.1">
    <property type="nucleotide sequence ID" value="NZ_JACHEK010000004.1"/>
</dbReference>
<evidence type="ECO:0000256" key="1">
    <source>
        <dbReference type="ARBA" id="ARBA00023015"/>
    </source>
</evidence>
<dbReference type="InterPro" id="IPR010982">
    <property type="entry name" value="Lambda_DNA-bd_dom_sf"/>
</dbReference>
<evidence type="ECO:0000256" key="3">
    <source>
        <dbReference type="ARBA" id="ARBA00023163"/>
    </source>
</evidence>
<comment type="caution">
    <text evidence="5">The sequence shown here is derived from an EMBL/GenBank/DDBJ whole genome shotgun (WGS) entry which is preliminary data.</text>
</comment>
<dbReference type="InterPro" id="IPR028082">
    <property type="entry name" value="Peripla_BP_I"/>
</dbReference>
<organism evidence="5 6">
    <name type="scientific">Silvibacterium bohemicum</name>
    <dbReference type="NCBI Taxonomy" id="1577686"/>
    <lineage>
        <taxon>Bacteria</taxon>
        <taxon>Pseudomonadati</taxon>
        <taxon>Acidobacteriota</taxon>
        <taxon>Terriglobia</taxon>
        <taxon>Terriglobales</taxon>
        <taxon>Acidobacteriaceae</taxon>
        <taxon>Silvibacterium</taxon>
    </lineage>
</organism>
<dbReference type="PROSITE" id="PS50932">
    <property type="entry name" value="HTH_LACI_2"/>
    <property type="match status" value="1"/>
</dbReference>
<dbReference type="CDD" id="cd06307">
    <property type="entry name" value="PBP1_sugar_binding"/>
    <property type="match status" value="1"/>
</dbReference>
<keyword evidence="1" id="KW-0805">Transcription regulation</keyword>
<keyword evidence="2" id="KW-0238">DNA-binding</keyword>
<dbReference type="Pfam" id="PF00356">
    <property type="entry name" value="LacI"/>
    <property type="match status" value="1"/>
</dbReference>
<protein>
    <submittedName>
        <fullName evidence="5">LacI family transcriptional regulator</fullName>
    </submittedName>
</protein>
<dbReference type="PANTHER" id="PTHR30146:SF152">
    <property type="entry name" value="TRANSCRIPTIONAL REGULATORY PROTEIN"/>
    <property type="match status" value="1"/>
</dbReference>
<dbReference type="SUPFAM" id="SSF53822">
    <property type="entry name" value="Periplasmic binding protein-like I"/>
    <property type="match status" value="1"/>
</dbReference>
<feature type="domain" description="HTH lacI-type" evidence="4">
    <location>
        <begin position="26"/>
        <end position="80"/>
    </location>
</feature>
<dbReference type="Pfam" id="PF13407">
    <property type="entry name" value="Peripla_BP_4"/>
    <property type="match status" value="1"/>
</dbReference>
<reference evidence="5 6" key="1">
    <citation type="submission" date="2020-08" db="EMBL/GenBank/DDBJ databases">
        <title>Genomic Encyclopedia of Type Strains, Phase IV (KMG-IV): sequencing the most valuable type-strain genomes for metagenomic binning, comparative biology and taxonomic classification.</title>
        <authorList>
            <person name="Goeker M."/>
        </authorList>
    </citation>
    <scope>NUCLEOTIDE SEQUENCE [LARGE SCALE GENOMIC DNA]</scope>
    <source>
        <strain evidence="5 6">DSM 103733</strain>
    </source>
</reference>
<dbReference type="SMART" id="SM00354">
    <property type="entry name" value="HTH_LACI"/>
    <property type="match status" value="1"/>
</dbReference>